<evidence type="ECO:0000313" key="10">
    <source>
        <dbReference type="Proteomes" id="UP000242869"/>
    </source>
</evidence>
<evidence type="ECO:0000256" key="1">
    <source>
        <dbReference type="ARBA" id="ARBA00004651"/>
    </source>
</evidence>
<comment type="subcellular location">
    <subcellularLocation>
        <location evidence="1">Cell membrane</location>
        <topology evidence="1">Multi-pass membrane protein</topology>
    </subcellularLocation>
</comment>
<keyword evidence="4 7" id="KW-0812">Transmembrane</keyword>
<evidence type="ECO:0000256" key="5">
    <source>
        <dbReference type="ARBA" id="ARBA00022989"/>
    </source>
</evidence>
<sequence>MSTSLSSQNHLDWADGTRCIAAFAVVALHVAASAVTDPDLLGTGEWWIANAVDAATRWCVPVFVMLSGALLLAPDVLGDSWGTFYRHRFTRVLMPLAFWSLFYLAYELYWMHARGESLKWGYLIKQTAIGSPYFHLWYLFMLPGLYLLTPLLRRMLAVLDRKHLVFLCAGSLLLAVLNKLFSLGQPYTPPFAGVLFVPYLGYFLAGYLLHTGRQDARWPWPVLLASIALTAAGCGWFAEQDKLQLGTYFYDYFSITTVPMGLAAFALCRRLSSHRLATKLAPLGFGIYLIHPLVLDLLWQANIRPTSQHPALAIPLLTCFTFAVSGLGAWLVSKIPLLRRAV</sequence>
<dbReference type="RefSeq" id="WP_091192791.1">
    <property type="nucleotide sequence ID" value="NZ_FOVE01000007.1"/>
</dbReference>
<organism evidence="9 10">
    <name type="scientific">Formivibrio citricus</name>
    <dbReference type="NCBI Taxonomy" id="83765"/>
    <lineage>
        <taxon>Bacteria</taxon>
        <taxon>Pseudomonadati</taxon>
        <taxon>Pseudomonadota</taxon>
        <taxon>Betaproteobacteria</taxon>
        <taxon>Neisseriales</taxon>
        <taxon>Chitinibacteraceae</taxon>
        <taxon>Formivibrio</taxon>
    </lineage>
</organism>
<proteinExistence type="inferred from homology"/>
<evidence type="ECO:0000256" key="4">
    <source>
        <dbReference type="ARBA" id="ARBA00022692"/>
    </source>
</evidence>
<feature type="transmembrane region" description="Helical" evidence="7">
    <location>
        <begin position="132"/>
        <end position="152"/>
    </location>
</feature>
<dbReference type="GO" id="GO:0016413">
    <property type="term" value="F:O-acetyltransferase activity"/>
    <property type="evidence" value="ECO:0007669"/>
    <property type="project" value="TreeGrafter"/>
</dbReference>
<feature type="transmembrane region" description="Helical" evidence="7">
    <location>
        <begin position="250"/>
        <end position="268"/>
    </location>
</feature>
<dbReference type="GO" id="GO:0009246">
    <property type="term" value="P:enterobacterial common antigen biosynthetic process"/>
    <property type="evidence" value="ECO:0007669"/>
    <property type="project" value="TreeGrafter"/>
</dbReference>
<feature type="transmembrane region" description="Helical" evidence="7">
    <location>
        <begin position="220"/>
        <end position="238"/>
    </location>
</feature>
<feature type="transmembrane region" description="Helical" evidence="7">
    <location>
        <begin position="187"/>
        <end position="208"/>
    </location>
</feature>
<comment type="similarity">
    <text evidence="2">Belongs to the acyltransferase 3 family.</text>
</comment>
<evidence type="ECO:0000256" key="7">
    <source>
        <dbReference type="SAM" id="Phobius"/>
    </source>
</evidence>
<keyword evidence="9" id="KW-0012">Acyltransferase</keyword>
<dbReference type="AlphaFoldDB" id="A0A1I4Y5K2"/>
<gene>
    <name evidence="9" type="ORF">SAMN05660284_01230</name>
</gene>
<feature type="transmembrane region" description="Helical" evidence="7">
    <location>
        <begin position="89"/>
        <end position="112"/>
    </location>
</feature>
<evidence type="ECO:0000256" key="3">
    <source>
        <dbReference type="ARBA" id="ARBA00022475"/>
    </source>
</evidence>
<feature type="transmembrane region" description="Helical" evidence="7">
    <location>
        <begin position="311"/>
        <end position="332"/>
    </location>
</feature>
<feature type="transmembrane region" description="Helical" evidence="7">
    <location>
        <begin position="164"/>
        <end position="181"/>
    </location>
</feature>
<keyword evidence="5 7" id="KW-1133">Transmembrane helix</keyword>
<feature type="transmembrane region" description="Helical" evidence="7">
    <location>
        <begin position="280"/>
        <end position="299"/>
    </location>
</feature>
<dbReference type="PANTHER" id="PTHR40074:SF2">
    <property type="entry name" value="O-ACETYLTRANSFERASE WECH"/>
    <property type="match status" value="1"/>
</dbReference>
<accession>A0A1I4Y5K2</accession>
<evidence type="ECO:0000256" key="2">
    <source>
        <dbReference type="ARBA" id="ARBA00007400"/>
    </source>
</evidence>
<dbReference type="Pfam" id="PF01757">
    <property type="entry name" value="Acyl_transf_3"/>
    <property type="match status" value="1"/>
</dbReference>
<evidence type="ECO:0000256" key="6">
    <source>
        <dbReference type="ARBA" id="ARBA00023136"/>
    </source>
</evidence>
<evidence type="ECO:0000259" key="8">
    <source>
        <dbReference type="Pfam" id="PF01757"/>
    </source>
</evidence>
<dbReference type="InterPro" id="IPR002656">
    <property type="entry name" value="Acyl_transf_3_dom"/>
</dbReference>
<dbReference type="PANTHER" id="PTHR40074">
    <property type="entry name" value="O-ACETYLTRANSFERASE WECH"/>
    <property type="match status" value="1"/>
</dbReference>
<dbReference type="OrthoDB" id="1072135at2"/>
<dbReference type="Proteomes" id="UP000242869">
    <property type="component" value="Unassembled WGS sequence"/>
</dbReference>
<reference evidence="10" key="1">
    <citation type="submission" date="2016-10" db="EMBL/GenBank/DDBJ databases">
        <authorList>
            <person name="Varghese N."/>
            <person name="Submissions S."/>
        </authorList>
    </citation>
    <scope>NUCLEOTIDE SEQUENCE [LARGE SCALE GENOMIC DNA]</scope>
    <source>
        <strain evidence="10">DSM 6150</strain>
    </source>
</reference>
<dbReference type="STRING" id="83765.SAMN05660284_01230"/>
<name>A0A1I4Y5K2_9NEIS</name>
<feature type="domain" description="Acyltransferase 3" evidence="8">
    <location>
        <begin position="12"/>
        <end position="327"/>
    </location>
</feature>
<keyword evidence="10" id="KW-1185">Reference proteome</keyword>
<keyword evidence="6 7" id="KW-0472">Membrane</keyword>
<protein>
    <submittedName>
        <fullName evidence="9">Surface polysaccharide O-acyltransferase, integral membrane enzyme</fullName>
    </submittedName>
</protein>
<keyword evidence="3" id="KW-1003">Cell membrane</keyword>
<dbReference type="GO" id="GO:0005886">
    <property type="term" value="C:plasma membrane"/>
    <property type="evidence" value="ECO:0007669"/>
    <property type="project" value="UniProtKB-SubCell"/>
</dbReference>
<evidence type="ECO:0000313" key="9">
    <source>
        <dbReference type="EMBL" id="SFN33368.1"/>
    </source>
</evidence>
<keyword evidence="9" id="KW-0808">Transferase</keyword>
<dbReference type="EMBL" id="FOVE01000007">
    <property type="protein sequence ID" value="SFN33368.1"/>
    <property type="molecule type" value="Genomic_DNA"/>
</dbReference>